<dbReference type="SUPFAM" id="SSF51069">
    <property type="entry name" value="Carbonic anhydrase"/>
    <property type="match status" value="1"/>
</dbReference>
<dbReference type="InterPro" id="IPR001148">
    <property type="entry name" value="CA_dom"/>
</dbReference>
<evidence type="ECO:0000259" key="1">
    <source>
        <dbReference type="PROSITE" id="PS51144"/>
    </source>
</evidence>
<dbReference type="PANTHER" id="PTHR18952:SF274">
    <property type="entry name" value="ALPHA-CARBONIC ANHYDRASE DOMAIN-CONTAINING PROTEIN"/>
    <property type="match status" value="1"/>
</dbReference>
<dbReference type="SMART" id="SM01057">
    <property type="entry name" value="Carb_anhydrase"/>
    <property type="match status" value="1"/>
</dbReference>
<dbReference type="AlphaFoldDB" id="A0AA38H9W8"/>
<dbReference type="InterPro" id="IPR023561">
    <property type="entry name" value="Carbonic_anhydrase_a-class"/>
</dbReference>
<dbReference type="PROSITE" id="PS51144">
    <property type="entry name" value="ALPHA_CA_2"/>
    <property type="match status" value="1"/>
</dbReference>
<comment type="caution">
    <text evidence="2">The sequence shown here is derived from an EMBL/GenBank/DDBJ whole genome shotgun (WGS) entry which is preliminary data.</text>
</comment>
<proteinExistence type="predicted"/>
<reference evidence="2" key="1">
    <citation type="journal article" date="2022" name="G3 (Bethesda)">
        <title>High quality genome of the basidiomycete yeast Dioszegia hungarica PDD-24b-2 isolated from cloud water.</title>
        <authorList>
            <person name="Jarrige D."/>
            <person name="Haridas S."/>
            <person name="Bleykasten-Grosshans C."/>
            <person name="Joly M."/>
            <person name="Nadalig T."/>
            <person name="Sancelme M."/>
            <person name="Vuilleumier S."/>
            <person name="Grigoriev I.V."/>
            <person name="Amato P."/>
            <person name="Bringel F."/>
        </authorList>
    </citation>
    <scope>NUCLEOTIDE SEQUENCE</scope>
    <source>
        <strain evidence="2">PDD-24b-2</strain>
    </source>
</reference>
<evidence type="ECO:0000313" key="3">
    <source>
        <dbReference type="Proteomes" id="UP001164286"/>
    </source>
</evidence>
<evidence type="ECO:0000313" key="2">
    <source>
        <dbReference type="EMBL" id="KAI9637043.1"/>
    </source>
</evidence>
<organism evidence="2 3">
    <name type="scientific">Dioszegia hungarica</name>
    <dbReference type="NCBI Taxonomy" id="4972"/>
    <lineage>
        <taxon>Eukaryota</taxon>
        <taxon>Fungi</taxon>
        <taxon>Dikarya</taxon>
        <taxon>Basidiomycota</taxon>
        <taxon>Agaricomycotina</taxon>
        <taxon>Tremellomycetes</taxon>
        <taxon>Tremellales</taxon>
        <taxon>Bulleribasidiaceae</taxon>
        <taxon>Dioszegia</taxon>
    </lineage>
</organism>
<dbReference type="PANTHER" id="PTHR18952">
    <property type="entry name" value="CARBONIC ANHYDRASE"/>
    <property type="match status" value="1"/>
</dbReference>
<dbReference type="GO" id="GO:0004089">
    <property type="term" value="F:carbonate dehydratase activity"/>
    <property type="evidence" value="ECO:0007669"/>
    <property type="project" value="InterPro"/>
</dbReference>
<feature type="domain" description="Alpha-carbonic anhydrase" evidence="1">
    <location>
        <begin position="101"/>
        <end position="336"/>
    </location>
</feature>
<protein>
    <submittedName>
        <fullName evidence="2">Alpha carbonic anhydrase</fullName>
    </submittedName>
</protein>
<dbReference type="GeneID" id="77732798"/>
<keyword evidence="3" id="KW-1185">Reference proteome</keyword>
<dbReference type="InterPro" id="IPR036398">
    <property type="entry name" value="CA_dom_sf"/>
</dbReference>
<dbReference type="Gene3D" id="3.10.200.10">
    <property type="entry name" value="Alpha carbonic anhydrase"/>
    <property type="match status" value="1"/>
</dbReference>
<dbReference type="RefSeq" id="XP_052946820.1">
    <property type="nucleotide sequence ID" value="XM_053093593.1"/>
</dbReference>
<accession>A0AA38H9W8</accession>
<dbReference type="InterPro" id="IPR041891">
    <property type="entry name" value="Alpha_CA_prokaryot-like"/>
</dbReference>
<sequence length="336" mass="37062">MSLPVASHLYLLSPGGILTFFCQSRSQLLGWSACYLLILSTKPTKPLGLRPPALLSSLFTSHTMICNTIVISSVLITSALACAEHNYHSAGRKRAGETNGITWDYDLSHDWGRLSPEFATCQHGTMQAPIPLRVDQGLAYNHLPNFAGYDINAAGTMSNWGFGPAMNYARAEGNFTSLPSFSFEENGKNESVFLIGWHIHAPSDHTVDGVHSKAEMHLVHADTAGTPRAVLSIRIAPGNSASAWFSQIPPPISFRDVNKTVEASMSPMMAVKEVANFSEFWTYRGSLTTPPCNEGLRFFVARQVLYTSVDQMRRILDASKFSSRQIQEVWQHQINV</sequence>
<dbReference type="Proteomes" id="UP001164286">
    <property type="component" value="Unassembled WGS sequence"/>
</dbReference>
<dbReference type="EMBL" id="JAKWFO010000005">
    <property type="protein sequence ID" value="KAI9637043.1"/>
    <property type="molecule type" value="Genomic_DNA"/>
</dbReference>
<dbReference type="Pfam" id="PF00194">
    <property type="entry name" value="Carb_anhydrase"/>
    <property type="match status" value="1"/>
</dbReference>
<gene>
    <name evidence="2" type="ORF">MKK02DRAFT_45753</name>
</gene>
<dbReference type="GO" id="GO:0008270">
    <property type="term" value="F:zinc ion binding"/>
    <property type="evidence" value="ECO:0007669"/>
    <property type="project" value="InterPro"/>
</dbReference>
<name>A0AA38H9W8_9TREE</name>
<dbReference type="CDD" id="cd03124">
    <property type="entry name" value="alpha_CA_prokaryotic_like"/>
    <property type="match status" value="1"/>
</dbReference>